<dbReference type="OrthoDB" id="9814495at2"/>
<dbReference type="AlphaFoldDB" id="A0A857JE96"/>
<dbReference type="InterPro" id="IPR036388">
    <property type="entry name" value="WH-like_DNA-bd_sf"/>
</dbReference>
<dbReference type="SUPFAM" id="SSF52172">
    <property type="entry name" value="CheY-like"/>
    <property type="match status" value="1"/>
</dbReference>
<dbReference type="PANTHER" id="PTHR45566:SF1">
    <property type="entry name" value="HTH-TYPE TRANSCRIPTIONAL REGULATOR YHJB-RELATED"/>
    <property type="match status" value="1"/>
</dbReference>
<dbReference type="RefSeq" id="WP_160178248.1">
    <property type="nucleotide sequence ID" value="NZ_CP047656.1"/>
</dbReference>
<dbReference type="EMBL" id="CP047656">
    <property type="protein sequence ID" value="QHJ10359.1"/>
    <property type="molecule type" value="Genomic_DNA"/>
</dbReference>
<feature type="domain" description="Response regulatory" evidence="5">
    <location>
        <begin position="4"/>
        <end position="120"/>
    </location>
</feature>
<feature type="domain" description="HTH luxR-type" evidence="4">
    <location>
        <begin position="145"/>
        <end position="210"/>
    </location>
</feature>
<evidence type="ECO:0000259" key="5">
    <source>
        <dbReference type="PROSITE" id="PS50110"/>
    </source>
</evidence>
<proteinExistence type="predicted"/>
<keyword evidence="2" id="KW-0238">DNA-binding</keyword>
<evidence type="ECO:0000256" key="1">
    <source>
        <dbReference type="ARBA" id="ARBA00022553"/>
    </source>
</evidence>
<protein>
    <submittedName>
        <fullName evidence="6">Transcriptional regulatory protein DegU</fullName>
    </submittedName>
</protein>
<dbReference type="Pfam" id="PF00072">
    <property type="entry name" value="Response_reg"/>
    <property type="match status" value="1"/>
</dbReference>
<dbReference type="PROSITE" id="PS50043">
    <property type="entry name" value="HTH_LUXR_2"/>
    <property type="match status" value="1"/>
</dbReference>
<dbReference type="Gene3D" id="1.10.10.10">
    <property type="entry name" value="Winged helix-like DNA-binding domain superfamily/Winged helix DNA-binding domain"/>
    <property type="match status" value="1"/>
</dbReference>
<dbReference type="InterPro" id="IPR011006">
    <property type="entry name" value="CheY-like_superfamily"/>
</dbReference>
<dbReference type="PROSITE" id="PS50110">
    <property type="entry name" value="RESPONSE_REGULATORY"/>
    <property type="match status" value="1"/>
</dbReference>
<dbReference type="CDD" id="cd06170">
    <property type="entry name" value="LuxR_C_like"/>
    <property type="match status" value="1"/>
</dbReference>
<evidence type="ECO:0000313" key="7">
    <source>
        <dbReference type="Proteomes" id="UP000464524"/>
    </source>
</evidence>
<evidence type="ECO:0000259" key="4">
    <source>
        <dbReference type="PROSITE" id="PS50043"/>
    </source>
</evidence>
<gene>
    <name evidence="6" type="ORF">FX988_00571</name>
</gene>
<dbReference type="Gene3D" id="3.40.50.2300">
    <property type="match status" value="1"/>
</dbReference>
<evidence type="ECO:0000256" key="3">
    <source>
        <dbReference type="PROSITE-ProRule" id="PRU00169"/>
    </source>
</evidence>
<dbReference type="PANTHER" id="PTHR45566">
    <property type="entry name" value="HTH-TYPE TRANSCRIPTIONAL REGULATOR YHJB-RELATED"/>
    <property type="match status" value="1"/>
</dbReference>
<reference evidence="6 7" key="1">
    <citation type="submission" date="2019-12" db="EMBL/GenBank/DDBJ databases">
        <title>Genome sequencing and assembly of endphytes of Porphyra tenera.</title>
        <authorList>
            <person name="Park J.M."/>
            <person name="Shin R."/>
            <person name="Jo S.H."/>
        </authorList>
    </citation>
    <scope>NUCLEOTIDE SEQUENCE [LARGE SCALE GENOMIC DNA]</scope>
    <source>
        <strain evidence="6 7">GPM4</strain>
    </source>
</reference>
<dbReference type="Proteomes" id="UP000464524">
    <property type="component" value="Chromosome"/>
</dbReference>
<dbReference type="GO" id="GO:0003677">
    <property type="term" value="F:DNA binding"/>
    <property type="evidence" value="ECO:0007669"/>
    <property type="project" value="UniProtKB-KW"/>
</dbReference>
<keyword evidence="7" id="KW-1185">Reference proteome</keyword>
<sequence>MQAKAIVADDHPLFRSAMKQAIQGVLGDNILESASYQQTFDLLKQHHDVELLFLDVNMPGNEGLTGLTMIRSHFPDVLVAIVSGDESPAMVRKAMDFGACGYIPKSTPLPVISDAVQQLLEGEQWLPSELFEQVQKIEDSQEQAFAGKLAQLTPHQLKVLQLMADGLLNKQIAYELGVSESTIKQHVSAVLHKLGFNNRTQAGVLFKQMLQVE</sequence>
<dbReference type="PROSITE" id="PS00622">
    <property type="entry name" value="HTH_LUXR_1"/>
    <property type="match status" value="1"/>
</dbReference>
<dbReference type="SMART" id="SM00421">
    <property type="entry name" value="HTH_LUXR"/>
    <property type="match status" value="1"/>
</dbReference>
<dbReference type="InterPro" id="IPR016032">
    <property type="entry name" value="Sig_transdc_resp-reg_C-effctor"/>
</dbReference>
<dbReference type="InterPro" id="IPR051015">
    <property type="entry name" value="EvgA-like"/>
</dbReference>
<name>A0A857JE96_9ALTE</name>
<dbReference type="PRINTS" id="PR00038">
    <property type="entry name" value="HTHLUXR"/>
</dbReference>
<accession>A0A857JE96</accession>
<dbReference type="SUPFAM" id="SSF46894">
    <property type="entry name" value="C-terminal effector domain of the bipartite response regulators"/>
    <property type="match status" value="1"/>
</dbReference>
<keyword evidence="1 3" id="KW-0597">Phosphoprotein</keyword>
<feature type="modified residue" description="4-aspartylphosphate" evidence="3">
    <location>
        <position position="55"/>
    </location>
</feature>
<dbReference type="InterPro" id="IPR001789">
    <property type="entry name" value="Sig_transdc_resp-reg_receiver"/>
</dbReference>
<organism evidence="6 7">
    <name type="scientific">Paraglaciecola mesophila</name>
    <dbReference type="NCBI Taxonomy" id="197222"/>
    <lineage>
        <taxon>Bacteria</taxon>
        <taxon>Pseudomonadati</taxon>
        <taxon>Pseudomonadota</taxon>
        <taxon>Gammaproteobacteria</taxon>
        <taxon>Alteromonadales</taxon>
        <taxon>Alteromonadaceae</taxon>
        <taxon>Paraglaciecola</taxon>
    </lineage>
</organism>
<dbReference type="GO" id="GO:0006355">
    <property type="term" value="P:regulation of DNA-templated transcription"/>
    <property type="evidence" value="ECO:0007669"/>
    <property type="project" value="InterPro"/>
</dbReference>
<dbReference type="CDD" id="cd17535">
    <property type="entry name" value="REC_NarL-like"/>
    <property type="match status" value="1"/>
</dbReference>
<dbReference type="GO" id="GO:0000160">
    <property type="term" value="P:phosphorelay signal transduction system"/>
    <property type="evidence" value="ECO:0007669"/>
    <property type="project" value="InterPro"/>
</dbReference>
<evidence type="ECO:0000313" key="6">
    <source>
        <dbReference type="EMBL" id="QHJ10359.1"/>
    </source>
</evidence>
<dbReference type="Pfam" id="PF00196">
    <property type="entry name" value="GerE"/>
    <property type="match status" value="1"/>
</dbReference>
<evidence type="ECO:0000256" key="2">
    <source>
        <dbReference type="ARBA" id="ARBA00023125"/>
    </source>
</evidence>
<dbReference type="InterPro" id="IPR058245">
    <property type="entry name" value="NreC/VraR/RcsB-like_REC"/>
</dbReference>
<dbReference type="InterPro" id="IPR000792">
    <property type="entry name" value="Tscrpt_reg_LuxR_C"/>
</dbReference>
<dbReference type="SMART" id="SM00448">
    <property type="entry name" value="REC"/>
    <property type="match status" value="1"/>
</dbReference>
<dbReference type="KEGG" id="pmes:FX988_00571"/>